<dbReference type="OrthoDB" id="1123157at2"/>
<evidence type="ECO:0000256" key="1">
    <source>
        <dbReference type="SAM" id="SignalP"/>
    </source>
</evidence>
<dbReference type="RefSeq" id="WP_084061379.1">
    <property type="nucleotide sequence ID" value="NZ_FWXO01000003.1"/>
</dbReference>
<name>A0A1W2AM38_9FLAO</name>
<reference evidence="2 3" key="1">
    <citation type="submission" date="2017-04" db="EMBL/GenBank/DDBJ databases">
        <authorList>
            <person name="Afonso C.L."/>
            <person name="Miller P.J."/>
            <person name="Scott M.A."/>
            <person name="Spackman E."/>
            <person name="Goraichik I."/>
            <person name="Dimitrov K.M."/>
            <person name="Suarez D.L."/>
            <person name="Swayne D.E."/>
        </authorList>
    </citation>
    <scope>NUCLEOTIDE SEQUENCE [LARGE SCALE GENOMIC DNA]</scope>
    <source>
        <strain evidence="2 3">DSM 21164</strain>
    </source>
</reference>
<feature type="chain" id="PRO_5013343223" description="Alpha/beta hydrolase family protein" evidence="1">
    <location>
        <begin position="19"/>
        <end position="472"/>
    </location>
</feature>
<organism evidence="2 3">
    <name type="scientific">Cellulophaga tyrosinoxydans</name>
    <dbReference type="NCBI Taxonomy" id="504486"/>
    <lineage>
        <taxon>Bacteria</taxon>
        <taxon>Pseudomonadati</taxon>
        <taxon>Bacteroidota</taxon>
        <taxon>Flavobacteriia</taxon>
        <taxon>Flavobacteriales</taxon>
        <taxon>Flavobacteriaceae</taxon>
        <taxon>Cellulophaga</taxon>
    </lineage>
</organism>
<dbReference type="STRING" id="504486.SAMN05660703_2034"/>
<dbReference type="Gene3D" id="3.40.50.1820">
    <property type="entry name" value="alpha/beta hydrolase"/>
    <property type="match status" value="1"/>
</dbReference>
<protein>
    <recommendedName>
        <fullName evidence="4">Alpha/beta hydrolase family protein</fullName>
    </recommendedName>
</protein>
<accession>A0A1W2AM38</accession>
<dbReference type="EMBL" id="FWXO01000003">
    <property type="protein sequence ID" value="SMC61600.1"/>
    <property type="molecule type" value="Genomic_DNA"/>
</dbReference>
<sequence>MKKRIFCLLITAFITINAVSQNISLKKGVVLDSIEITDTDGENFALFLPKSFNLDQKWPIVFVFDLKGNSKQSIQMFAAAAENQNYIIASPNQLNDSLSISENVLLTSRMMNFVLSTLPVDSQRMYTAGFTEGAKFASVLPVIIKNIKGVVSVGEPIGNTDVLDSKNSFHYIGLVGADDYNLIEMQLNEKMLNSLRFPNELFIFENGSAPTSLEYIEKSLVVFTLEAMAKGVVQKDEAFIAENYKATLALIESLIARNKLIKANNLISESLSIYRSLVDTDALKARQKSLQKDKNYKALKRSESGYSFKEMLLREDYDYALYEDVLNYNFNNLGWWNYQMQELKKYSLSANSLEAQMGKRLTGFVNHLVDSNIRELGAEPTVDEEGISYLWMLKTITNPKEYASYINVISYAAKVEDYGTALFYLEELLKAGYQDKKALYEIEHSALLRITPEFNLLVEKYLKDARYEVIEQ</sequence>
<proteinExistence type="predicted"/>
<keyword evidence="1" id="KW-0732">Signal</keyword>
<feature type="signal peptide" evidence="1">
    <location>
        <begin position="1"/>
        <end position="18"/>
    </location>
</feature>
<gene>
    <name evidence="2" type="ORF">SAMN05660703_2034</name>
</gene>
<dbReference type="SUPFAM" id="SSF53474">
    <property type="entry name" value="alpha/beta-Hydrolases"/>
    <property type="match status" value="1"/>
</dbReference>
<dbReference type="AlphaFoldDB" id="A0A1W2AM38"/>
<evidence type="ECO:0000313" key="3">
    <source>
        <dbReference type="Proteomes" id="UP000192360"/>
    </source>
</evidence>
<keyword evidence="3" id="KW-1185">Reference proteome</keyword>
<dbReference type="InterPro" id="IPR029058">
    <property type="entry name" value="AB_hydrolase_fold"/>
</dbReference>
<evidence type="ECO:0000313" key="2">
    <source>
        <dbReference type="EMBL" id="SMC61600.1"/>
    </source>
</evidence>
<evidence type="ECO:0008006" key="4">
    <source>
        <dbReference type="Google" id="ProtNLM"/>
    </source>
</evidence>
<dbReference type="Proteomes" id="UP000192360">
    <property type="component" value="Unassembled WGS sequence"/>
</dbReference>